<dbReference type="STRING" id="1348624.GCA_001591545_03006"/>
<keyword evidence="1" id="KW-0812">Transmembrane</keyword>
<name>A0A2X4WJ42_LEDLE</name>
<organism evidence="2 3">
    <name type="scientific">Lederbergia lenta</name>
    <name type="common">Bacillus lentus</name>
    <dbReference type="NCBI Taxonomy" id="1467"/>
    <lineage>
        <taxon>Bacteria</taxon>
        <taxon>Bacillati</taxon>
        <taxon>Bacillota</taxon>
        <taxon>Bacilli</taxon>
        <taxon>Bacillales</taxon>
        <taxon>Bacillaceae</taxon>
        <taxon>Lederbergia</taxon>
    </lineage>
</organism>
<feature type="transmembrane region" description="Helical" evidence="1">
    <location>
        <begin position="78"/>
        <end position="102"/>
    </location>
</feature>
<feature type="transmembrane region" description="Helical" evidence="1">
    <location>
        <begin position="232"/>
        <end position="251"/>
    </location>
</feature>
<proteinExistence type="predicted"/>
<dbReference type="EMBL" id="LS483476">
    <property type="protein sequence ID" value="SQI63131.1"/>
    <property type="molecule type" value="Genomic_DNA"/>
</dbReference>
<evidence type="ECO:0000313" key="2">
    <source>
        <dbReference type="EMBL" id="SQI63131.1"/>
    </source>
</evidence>
<gene>
    <name evidence="2" type="ORF">NCTC4824_03931</name>
</gene>
<protein>
    <submittedName>
        <fullName evidence="2">Membrane protein</fullName>
    </submittedName>
</protein>
<dbReference type="Proteomes" id="UP000249134">
    <property type="component" value="Chromosome 1"/>
</dbReference>
<reference evidence="2 3" key="1">
    <citation type="submission" date="2018-06" db="EMBL/GenBank/DDBJ databases">
        <authorList>
            <consortium name="Pathogen Informatics"/>
            <person name="Doyle S."/>
        </authorList>
    </citation>
    <scope>NUCLEOTIDE SEQUENCE [LARGE SCALE GENOMIC DNA]</scope>
    <source>
        <strain evidence="2 3">NCTC4824</strain>
    </source>
</reference>
<feature type="transmembrane region" description="Helical" evidence="1">
    <location>
        <begin position="123"/>
        <end position="141"/>
    </location>
</feature>
<feature type="transmembrane region" description="Helical" evidence="1">
    <location>
        <begin position="206"/>
        <end position="226"/>
    </location>
</feature>
<feature type="transmembrane region" description="Helical" evidence="1">
    <location>
        <begin position="6"/>
        <end position="28"/>
    </location>
</feature>
<dbReference type="InterPro" id="IPR011397">
    <property type="entry name" value="YhfC"/>
</dbReference>
<keyword evidence="3" id="KW-1185">Reference proteome</keyword>
<keyword evidence="1" id="KW-1133">Transmembrane helix</keyword>
<feature type="transmembrane region" description="Helical" evidence="1">
    <location>
        <begin position="40"/>
        <end position="63"/>
    </location>
</feature>
<accession>A0A2X4WJ42</accession>
<dbReference type="KEGG" id="blen:NCTC4824_03931"/>
<dbReference type="RefSeq" id="WP_066143834.1">
    <property type="nucleotide sequence ID" value="NZ_CBCSGM010000004.1"/>
</dbReference>
<dbReference type="Pfam" id="PF10086">
    <property type="entry name" value="YhfC"/>
    <property type="match status" value="1"/>
</dbReference>
<feature type="transmembrane region" description="Helical" evidence="1">
    <location>
        <begin position="172"/>
        <end position="199"/>
    </location>
</feature>
<evidence type="ECO:0000256" key="1">
    <source>
        <dbReference type="SAM" id="Phobius"/>
    </source>
</evidence>
<evidence type="ECO:0000313" key="3">
    <source>
        <dbReference type="Proteomes" id="UP000249134"/>
    </source>
</evidence>
<dbReference type="PIRSF" id="PIRSF033101">
    <property type="entry name" value="UCP033101"/>
    <property type="match status" value="1"/>
</dbReference>
<sequence>MVNTLTIIAIIISLAISVGAPIVLVVIFKRKLGISIKVVLFGMLTFFFFSQVLEQLAHAYFLFGNETTEKLFKNPWMYMLYGGLMAGIFEETGRFIIMKYVLKHFRRWRDGLAFGIGHGGMEAIILVGLNSVVMIIFAMMINSGNIESLLVNAQVREVLAPISDQLTNSSSYFFLLGGIERLSAIAIHIGLSILVLYAIRNQKMIYLFYAIIIHAIFDFPVALYQADVIENIFVIEAWIAIIGVGSVIWTVKSRKIFVE</sequence>
<dbReference type="AlphaFoldDB" id="A0A2X4WJ42"/>
<keyword evidence="1" id="KW-0472">Membrane</keyword>